<sequence length="118" mass="13160">MARRPPTQRGPRLMQEGERVRCFWFCCPAPHRQPPNHQLITITPRPDHQSPPPPFPPYSSLAPFSPPPPPPPSLPSLPSLRSFYRPRDLPLPLVSWGMPRGGSLFPGPPCYCGRPTPG</sequence>
<evidence type="ECO:0000313" key="2">
    <source>
        <dbReference type="EMBL" id="RAL02161.1"/>
    </source>
</evidence>
<dbReference type="GeneID" id="37222831"/>
<name>A0A395H2Q7_9EURO</name>
<reference evidence="2 3" key="1">
    <citation type="submission" date="2018-02" db="EMBL/GenBank/DDBJ databases">
        <title>The genomes of Aspergillus section Nigri reveals drivers in fungal speciation.</title>
        <authorList>
            <consortium name="DOE Joint Genome Institute"/>
            <person name="Vesth T.C."/>
            <person name="Nybo J."/>
            <person name="Theobald S."/>
            <person name="Brandl J."/>
            <person name="Frisvad J.C."/>
            <person name="Nielsen K.F."/>
            <person name="Lyhne E.K."/>
            <person name="Kogle M.E."/>
            <person name="Kuo A."/>
            <person name="Riley R."/>
            <person name="Clum A."/>
            <person name="Nolan M."/>
            <person name="Lipzen A."/>
            <person name="Salamov A."/>
            <person name="Henrissat B."/>
            <person name="Wiebenga A."/>
            <person name="De vries R.P."/>
            <person name="Grigoriev I.V."/>
            <person name="Mortensen U.H."/>
            <person name="Andersen M.R."/>
            <person name="Baker S.E."/>
        </authorList>
    </citation>
    <scope>NUCLEOTIDE SEQUENCE [LARGE SCALE GENOMIC DNA]</scope>
    <source>
        <strain evidence="2 3">CBS 121593</strain>
    </source>
</reference>
<gene>
    <name evidence="2" type="ORF">BO80DRAFT_41138</name>
</gene>
<dbReference type="AlphaFoldDB" id="A0A395H2Q7"/>
<dbReference type="Proteomes" id="UP000249402">
    <property type="component" value="Unassembled WGS sequence"/>
</dbReference>
<accession>A0A395H2Q7</accession>
<feature type="region of interest" description="Disordered" evidence="1">
    <location>
        <begin position="35"/>
        <end position="75"/>
    </location>
</feature>
<protein>
    <submittedName>
        <fullName evidence="2">Uncharacterized protein</fullName>
    </submittedName>
</protein>
<evidence type="ECO:0000256" key="1">
    <source>
        <dbReference type="SAM" id="MobiDB-lite"/>
    </source>
</evidence>
<dbReference type="VEuPathDB" id="FungiDB:BO80DRAFT_41138"/>
<dbReference type="RefSeq" id="XP_025576488.1">
    <property type="nucleotide sequence ID" value="XM_025717966.1"/>
</dbReference>
<feature type="compositionally biased region" description="Pro residues" evidence="1">
    <location>
        <begin position="64"/>
        <end position="75"/>
    </location>
</feature>
<proteinExistence type="predicted"/>
<evidence type="ECO:0000313" key="3">
    <source>
        <dbReference type="Proteomes" id="UP000249402"/>
    </source>
</evidence>
<keyword evidence="3" id="KW-1185">Reference proteome</keyword>
<dbReference type="EMBL" id="KZ824432">
    <property type="protein sequence ID" value="RAL02161.1"/>
    <property type="molecule type" value="Genomic_DNA"/>
</dbReference>
<organism evidence="2 3">
    <name type="scientific">Aspergillus ibericus CBS 121593</name>
    <dbReference type="NCBI Taxonomy" id="1448316"/>
    <lineage>
        <taxon>Eukaryota</taxon>
        <taxon>Fungi</taxon>
        <taxon>Dikarya</taxon>
        <taxon>Ascomycota</taxon>
        <taxon>Pezizomycotina</taxon>
        <taxon>Eurotiomycetes</taxon>
        <taxon>Eurotiomycetidae</taxon>
        <taxon>Eurotiales</taxon>
        <taxon>Aspergillaceae</taxon>
        <taxon>Aspergillus</taxon>
        <taxon>Aspergillus subgen. Circumdati</taxon>
    </lineage>
</organism>